<protein>
    <submittedName>
        <fullName evidence="6">Flavodoxin</fullName>
    </submittedName>
</protein>
<dbReference type="Proteomes" id="UP000273001">
    <property type="component" value="Chromosome"/>
</dbReference>
<keyword evidence="7" id="KW-1185">Reference proteome</keyword>
<dbReference type="Pfam" id="PF02525">
    <property type="entry name" value="Flavodoxin_2"/>
    <property type="match status" value="1"/>
</dbReference>
<evidence type="ECO:0000256" key="3">
    <source>
        <dbReference type="ARBA" id="ARBA00022827"/>
    </source>
</evidence>
<evidence type="ECO:0000256" key="1">
    <source>
        <dbReference type="ARBA" id="ARBA00001974"/>
    </source>
</evidence>
<keyword evidence="2" id="KW-0285">Flavoprotein</keyword>
<evidence type="ECO:0000313" key="6">
    <source>
        <dbReference type="EMBL" id="AYD90350.1"/>
    </source>
</evidence>
<organism evidence="6 7">
    <name type="scientific">Actinomyces lilanjuaniae</name>
    <dbReference type="NCBI Taxonomy" id="2321394"/>
    <lineage>
        <taxon>Bacteria</taxon>
        <taxon>Bacillati</taxon>
        <taxon>Actinomycetota</taxon>
        <taxon>Actinomycetes</taxon>
        <taxon>Actinomycetales</taxon>
        <taxon>Actinomycetaceae</taxon>
        <taxon>Actinomyces</taxon>
    </lineage>
</organism>
<dbReference type="PANTHER" id="PTHR46305">
    <property type="match status" value="1"/>
</dbReference>
<dbReference type="InterPro" id="IPR003680">
    <property type="entry name" value="Flavodoxin_fold"/>
</dbReference>
<keyword evidence="3" id="KW-0274">FAD</keyword>
<evidence type="ECO:0000259" key="5">
    <source>
        <dbReference type="Pfam" id="PF02525"/>
    </source>
</evidence>
<dbReference type="EMBL" id="CP032514">
    <property type="protein sequence ID" value="AYD90350.1"/>
    <property type="molecule type" value="Genomic_DNA"/>
</dbReference>
<sequence length="199" mass="22330">MKVLLINTHHRYPGWSEGGLNASLQEVARRFFQERGGHVVETVVDKGYDPQEEERKHREADLVILQTPVNWFSAPWTWKKYVDEVFNVALGAGTLLSGDGRTRKDPSIPYGSGGNMQGRAFMVSSTWNAPADAFDNDSNPVFQGRSLADALADITATYRFCGYTVLPEFAVLDVYKNPQVEADLARYAEHLEACATRWE</sequence>
<comment type="similarity">
    <text evidence="4">Belongs to the oxidoreductase MdaB family.</text>
</comment>
<evidence type="ECO:0000256" key="2">
    <source>
        <dbReference type="ARBA" id="ARBA00022630"/>
    </source>
</evidence>
<feature type="domain" description="Flavodoxin-like fold" evidence="5">
    <location>
        <begin position="1"/>
        <end position="192"/>
    </location>
</feature>
<comment type="cofactor">
    <cofactor evidence="1">
        <name>FAD</name>
        <dbReference type="ChEBI" id="CHEBI:57692"/>
    </cofactor>
</comment>
<accession>A0ABM6Z5C9</accession>
<reference evidence="6 7" key="1">
    <citation type="submission" date="2018-09" db="EMBL/GenBank/DDBJ databases">
        <authorList>
            <person name="Li J."/>
        </authorList>
    </citation>
    <scope>NUCLEOTIDE SEQUENCE [LARGE SCALE GENOMIC DNA]</scope>
    <source>
        <strain evidence="6 7">2129</strain>
    </source>
</reference>
<evidence type="ECO:0000313" key="7">
    <source>
        <dbReference type="Proteomes" id="UP000273001"/>
    </source>
</evidence>
<evidence type="ECO:0000256" key="4">
    <source>
        <dbReference type="ARBA" id="ARBA00037981"/>
    </source>
</evidence>
<dbReference type="SUPFAM" id="SSF52218">
    <property type="entry name" value="Flavoproteins"/>
    <property type="match status" value="1"/>
</dbReference>
<gene>
    <name evidence="6" type="ORF">D5R93_10675</name>
</gene>
<dbReference type="InterPro" id="IPR029039">
    <property type="entry name" value="Flavoprotein-like_sf"/>
</dbReference>
<dbReference type="InterPro" id="IPR052397">
    <property type="entry name" value="NADPH-QR_MdaB"/>
</dbReference>
<dbReference type="PANTHER" id="PTHR46305:SF3">
    <property type="entry name" value="NADPH:QUINONE OXIDOREDUCTASE MDAB"/>
    <property type="match status" value="1"/>
</dbReference>
<proteinExistence type="inferred from homology"/>
<dbReference type="RefSeq" id="WP_119836863.1">
    <property type="nucleotide sequence ID" value="NZ_CP032514.1"/>
</dbReference>
<dbReference type="Gene3D" id="3.40.50.360">
    <property type="match status" value="1"/>
</dbReference>
<name>A0ABM6Z5C9_9ACTO</name>